<evidence type="ECO:0000256" key="5">
    <source>
        <dbReference type="ARBA" id="ARBA00022490"/>
    </source>
</evidence>
<gene>
    <name evidence="12" type="ORF">JW592_04415</name>
</gene>
<dbReference type="PANTHER" id="PTHR11579">
    <property type="entry name" value="PROTEIN-L-ISOASPARTATE O-METHYLTRANSFERASE"/>
    <property type="match status" value="1"/>
</dbReference>
<comment type="similarity">
    <text evidence="2">Belongs to the methyltransferase superfamily. L-isoaspartyl/D-aspartyl protein methyltransferase family.</text>
</comment>
<dbReference type="PANTHER" id="PTHR11579:SF0">
    <property type="entry name" value="PROTEIN-L-ISOASPARTATE(D-ASPARTATE) O-METHYLTRANSFERASE"/>
    <property type="match status" value="1"/>
</dbReference>
<dbReference type="Gene3D" id="3.40.50.150">
    <property type="entry name" value="Vaccinia Virus protein VP39"/>
    <property type="match status" value="1"/>
</dbReference>
<evidence type="ECO:0000256" key="11">
    <source>
        <dbReference type="ARBA" id="ARBA00031350"/>
    </source>
</evidence>
<name>A0ABS3WNN6_9ACTN</name>
<evidence type="ECO:0000256" key="6">
    <source>
        <dbReference type="ARBA" id="ARBA00022603"/>
    </source>
</evidence>
<organism evidence="12 13">
    <name type="scientific">Streptomyces spirodelae</name>
    <dbReference type="NCBI Taxonomy" id="2812904"/>
    <lineage>
        <taxon>Bacteria</taxon>
        <taxon>Bacillati</taxon>
        <taxon>Actinomycetota</taxon>
        <taxon>Actinomycetes</taxon>
        <taxon>Kitasatosporales</taxon>
        <taxon>Streptomycetaceae</taxon>
        <taxon>Streptomyces</taxon>
    </lineage>
</organism>
<reference evidence="12 13" key="1">
    <citation type="submission" date="2021-02" db="EMBL/GenBank/DDBJ databases">
        <title>Streptomyces spirodelae sp. nov., isolated from duckweed.</title>
        <authorList>
            <person name="Saimee Y."/>
            <person name="Duangmal K."/>
        </authorList>
    </citation>
    <scope>NUCLEOTIDE SEQUENCE [LARGE SCALE GENOMIC DNA]</scope>
    <source>
        <strain evidence="12 13">DW4-2</strain>
    </source>
</reference>
<keyword evidence="6" id="KW-0489">Methyltransferase</keyword>
<dbReference type="Proteomes" id="UP001518976">
    <property type="component" value="Unassembled WGS sequence"/>
</dbReference>
<evidence type="ECO:0000256" key="4">
    <source>
        <dbReference type="ARBA" id="ARBA00013346"/>
    </source>
</evidence>
<keyword evidence="5" id="KW-0963">Cytoplasm</keyword>
<evidence type="ECO:0000313" key="12">
    <source>
        <dbReference type="EMBL" id="MBO8184721.1"/>
    </source>
</evidence>
<evidence type="ECO:0000313" key="13">
    <source>
        <dbReference type="Proteomes" id="UP001518976"/>
    </source>
</evidence>
<dbReference type="InterPro" id="IPR029063">
    <property type="entry name" value="SAM-dependent_MTases_sf"/>
</dbReference>
<dbReference type="EMBL" id="JAFFZN010000003">
    <property type="protein sequence ID" value="MBO8184721.1"/>
    <property type="molecule type" value="Genomic_DNA"/>
</dbReference>
<evidence type="ECO:0000256" key="9">
    <source>
        <dbReference type="ARBA" id="ARBA00030757"/>
    </source>
</evidence>
<evidence type="ECO:0000256" key="8">
    <source>
        <dbReference type="ARBA" id="ARBA00022691"/>
    </source>
</evidence>
<dbReference type="SUPFAM" id="SSF53335">
    <property type="entry name" value="S-adenosyl-L-methionine-dependent methyltransferases"/>
    <property type="match status" value="1"/>
</dbReference>
<accession>A0ABS3WNN6</accession>
<dbReference type="InterPro" id="IPR000682">
    <property type="entry name" value="PCMT"/>
</dbReference>
<keyword evidence="8" id="KW-0949">S-adenosyl-L-methionine</keyword>
<comment type="subcellular location">
    <subcellularLocation>
        <location evidence="1">Cytoplasm</location>
    </subcellularLocation>
</comment>
<dbReference type="RefSeq" id="WP_209263543.1">
    <property type="nucleotide sequence ID" value="NZ_JAFFZN010000003.1"/>
</dbReference>
<protein>
    <recommendedName>
        <fullName evidence="4">Protein-L-isoaspartate O-methyltransferase</fullName>
        <ecNumber evidence="3">2.1.1.77</ecNumber>
    </recommendedName>
    <alternativeName>
        <fullName evidence="11">L-isoaspartyl protein carboxyl methyltransferase</fullName>
    </alternativeName>
    <alternativeName>
        <fullName evidence="9">Protein L-isoaspartyl methyltransferase</fullName>
    </alternativeName>
    <alternativeName>
        <fullName evidence="10">Protein-beta-aspartate methyltransferase</fullName>
    </alternativeName>
</protein>
<evidence type="ECO:0000256" key="7">
    <source>
        <dbReference type="ARBA" id="ARBA00022679"/>
    </source>
</evidence>
<keyword evidence="13" id="KW-1185">Reference proteome</keyword>
<proteinExistence type="inferred from homology"/>
<sequence>MNDSEYEELVASLGESGALGAGWRGAFLRTPRSLFVPERIWLAAGPSGYRQITERDDPEAWRATVNADAPVVTQLDDGEESGPGVATSSVSMPSLVGRMLAHLDVRDGTRLSVLEIGSGWTTGLLCSRVGARRVVSVEIDPQVAGRARKALALAGHAPVLVVGDGTRGFPEQAPYDRVSSTAAVHRVPPAWVAQTKPGGVIVTPWGTPFCNAGLLKLHVREGEEAEGRFVDSVSFMWVRGQRPGAPADAPPSGEARYGPSAINPESVLESVHSAFAVGLHLPTVRYRVVWDESDPRTTRRLVLWDGDGSRATVFLHDWKATDTVRQTGPRNVWDEATAARGWWESEGEPELTRFGVTATADTQHVWLDRPSRVVSTWRVS</sequence>
<evidence type="ECO:0000256" key="3">
    <source>
        <dbReference type="ARBA" id="ARBA00011890"/>
    </source>
</evidence>
<dbReference type="Pfam" id="PF01135">
    <property type="entry name" value="PCMT"/>
    <property type="match status" value="1"/>
</dbReference>
<evidence type="ECO:0000256" key="2">
    <source>
        <dbReference type="ARBA" id="ARBA00005369"/>
    </source>
</evidence>
<evidence type="ECO:0000256" key="10">
    <source>
        <dbReference type="ARBA" id="ARBA00031323"/>
    </source>
</evidence>
<dbReference type="CDD" id="cd02440">
    <property type="entry name" value="AdoMet_MTases"/>
    <property type="match status" value="1"/>
</dbReference>
<comment type="caution">
    <text evidence="12">The sequence shown here is derived from an EMBL/GenBank/DDBJ whole genome shotgun (WGS) entry which is preliminary data.</text>
</comment>
<dbReference type="EC" id="2.1.1.77" evidence="3"/>
<evidence type="ECO:0000256" key="1">
    <source>
        <dbReference type="ARBA" id="ARBA00004496"/>
    </source>
</evidence>
<keyword evidence="7" id="KW-0808">Transferase</keyword>